<proteinExistence type="inferred from homology"/>
<sequence length="611" mass="69724">MSTSIASKRSGHQANLMKHLQLILGPRVATKTNILWFTVLVHTLVIVFLCLMISAKNSAIEVLESGSATTPWLERYTTADEFRRFQDYSIQLPNGQGHGSPSTLFSRGETIRESVINGPRDCADYSCIIDHWSVSNDTCFFRNDRVKDRRGHNATTWSLVQNEWYYTETNNFACPAAVCRKSWFKELNITKSIAHNILRDHYRNDTEWELAGLRTGNQYVRVNPFWGLEYKLNSVLTLTKDGSGQQTDTTEKMVSITVRRGLTQNFCDVSLDDDILPKEDPVYIIVPYSGRAAMLRKFYRNIKELRDNGVALRVILAVFGGDVHVHGAQIVLRELNNGLTIGTFSEGHVIDIVESRGDLQGNFSRAQALYAGSLHAPPEALLFLCDVDVQIESEFFDNCRYNTGKGHQVYYPALYSLYPYGKGVSKDHGYWRKGAFGMLCVYNSDFSSRKTWESEPKRLSYIGWGQEDVQLHREFTNVWKYTVFQAVEPNLIHHWHPQICDFNMNVAACLDTVLKNMGSQKFLASIIAKRGMDVRAVPYEPTPIDFSEYKNDTAGSRERRFEIPLPESRTDKAKMQQLKSFFKESFTLSERDRMLRYLSENVLTALETSGG</sequence>
<dbReference type="GO" id="GO:0032580">
    <property type="term" value="C:Golgi cisterna membrane"/>
    <property type="evidence" value="ECO:0007669"/>
    <property type="project" value="InterPro"/>
</dbReference>
<dbReference type="InterPro" id="IPR029044">
    <property type="entry name" value="Nucleotide-diphossugar_trans"/>
</dbReference>
<comment type="caution">
    <text evidence="10">The sequence shown here is derived from an EMBL/GenBank/DDBJ whole genome shotgun (WGS) entry which is preliminary data.</text>
</comment>
<comment type="similarity">
    <text evidence="2">Belongs to the chondroitin N-acetylgalactosaminyltransferase family.</text>
</comment>
<dbReference type="OrthoDB" id="431432at2759"/>
<evidence type="ECO:0000256" key="7">
    <source>
        <dbReference type="ARBA" id="ARBA00023034"/>
    </source>
</evidence>
<keyword evidence="3" id="KW-0808">Transferase</keyword>
<dbReference type="InterPro" id="IPR008428">
    <property type="entry name" value="Chond_GalNAc"/>
</dbReference>
<dbReference type="InterPro" id="IPR051227">
    <property type="entry name" value="CS_glycosyltransferase"/>
</dbReference>
<accession>A0A2V3IS17</accession>
<keyword evidence="4 9" id="KW-0812">Transmembrane</keyword>
<dbReference type="PANTHER" id="PTHR12369">
    <property type="entry name" value="CHONDROITIN SYNTHASE"/>
    <property type="match status" value="1"/>
</dbReference>
<evidence type="ECO:0000256" key="4">
    <source>
        <dbReference type="ARBA" id="ARBA00022692"/>
    </source>
</evidence>
<dbReference type="Proteomes" id="UP000247409">
    <property type="component" value="Unassembled WGS sequence"/>
</dbReference>
<evidence type="ECO:0000256" key="8">
    <source>
        <dbReference type="ARBA" id="ARBA00023136"/>
    </source>
</evidence>
<keyword evidence="7" id="KW-0333">Golgi apparatus</keyword>
<evidence type="ECO:0000256" key="1">
    <source>
        <dbReference type="ARBA" id="ARBA00004323"/>
    </source>
</evidence>
<evidence type="ECO:0000256" key="6">
    <source>
        <dbReference type="ARBA" id="ARBA00022989"/>
    </source>
</evidence>
<dbReference type="SUPFAM" id="SSF53448">
    <property type="entry name" value="Nucleotide-diphospho-sugar transferases"/>
    <property type="match status" value="1"/>
</dbReference>
<keyword evidence="11" id="KW-1185">Reference proteome</keyword>
<evidence type="ECO:0000256" key="5">
    <source>
        <dbReference type="ARBA" id="ARBA00022968"/>
    </source>
</evidence>
<evidence type="ECO:0000256" key="3">
    <source>
        <dbReference type="ARBA" id="ARBA00022679"/>
    </source>
</evidence>
<dbReference type="EMBL" id="NBIV01000108">
    <property type="protein sequence ID" value="PXF43900.1"/>
    <property type="molecule type" value="Genomic_DNA"/>
</dbReference>
<dbReference type="AlphaFoldDB" id="A0A2V3IS17"/>
<keyword evidence="8 9" id="KW-0472">Membrane</keyword>
<dbReference type="STRING" id="448386.A0A2V3IS17"/>
<protein>
    <submittedName>
        <fullName evidence="10">Chondroitin sulfate synthase 1</fullName>
    </submittedName>
</protein>
<dbReference type="PANTHER" id="PTHR12369:SF11">
    <property type="entry name" value="HEXOSYLTRANSFERASE"/>
    <property type="match status" value="1"/>
</dbReference>
<dbReference type="SMR" id="A0A2V3IS17"/>
<keyword evidence="6 9" id="KW-1133">Transmembrane helix</keyword>
<reference evidence="10 11" key="1">
    <citation type="journal article" date="2018" name="Mol. Biol. Evol.">
        <title>Analysis of the draft genome of the red seaweed Gracilariopsis chorda provides insights into genome size evolution in Rhodophyta.</title>
        <authorList>
            <person name="Lee J."/>
            <person name="Yang E.C."/>
            <person name="Graf L."/>
            <person name="Yang J.H."/>
            <person name="Qiu H."/>
            <person name="Zel Zion U."/>
            <person name="Chan C.X."/>
            <person name="Stephens T.G."/>
            <person name="Weber A.P.M."/>
            <person name="Boo G.H."/>
            <person name="Boo S.M."/>
            <person name="Kim K.M."/>
            <person name="Shin Y."/>
            <person name="Jung M."/>
            <person name="Lee S.J."/>
            <person name="Yim H.S."/>
            <person name="Lee J.H."/>
            <person name="Bhattacharya D."/>
            <person name="Yoon H.S."/>
        </authorList>
    </citation>
    <scope>NUCLEOTIDE SEQUENCE [LARGE SCALE GENOMIC DNA]</scope>
    <source>
        <strain evidence="10 11">SKKU-2015</strain>
        <tissue evidence="10">Whole body</tissue>
    </source>
</reference>
<name>A0A2V3IS17_9FLOR</name>
<dbReference type="GO" id="GO:0008376">
    <property type="term" value="F:acetylgalactosaminyltransferase activity"/>
    <property type="evidence" value="ECO:0007669"/>
    <property type="project" value="InterPro"/>
</dbReference>
<organism evidence="10 11">
    <name type="scientific">Gracilariopsis chorda</name>
    <dbReference type="NCBI Taxonomy" id="448386"/>
    <lineage>
        <taxon>Eukaryota</taxon>
        <taxon>Rhodophyta</taxon>
        <taxon>Florideophyceae</taxon>
        <taxon>Rhodymeniophycidae</taxon>
        <taxon>Gracilariales</taxon>
        <taxon>Gracilariaceae</taxon>
        <taxon>Gracilariopsis</taxon>
    </lineage>
</organism>
<comment type="subcellular location">
    <subcellularLocation>
        <location evidence="1">Golgi apparatus membrane</location>
        <topology evidence="1">Single-pass type II membrane protein</topology>
    </subcellularLocation>
</comment>
<gene>
    <name evidence="10" type="ORF">BWQ96_06366</name>
</gene>
<evidence type="ECO:0000256" key="2">
    <source>
        <dbReference type="ARBA" id="ARBA00009239"/>
    </source>
</evidence>
<dbReference type="Pfam" id="PF05679">
    <property type="entry name" value="CHGN"/>
    <property type="match status" value="1"/>
</dbReference>
<evidence type="ECO:0000313" key="10">
    <source>
        <dbReference type="EMBL" id="PXF43900.1"/>
    </source>
</evidence>
<evidence type="ECO:0000313" key="11">
    <source>
        <dbReference type="Proteomes" id="UP000247409"/>
    </source>
</evidence>
<evidence type="ECO:0000256" key="9">
    <source>
        <dbReference type="SAM" id="Phobius"/>
    </source>
</evidence>
<keyword evidence="5" id="KW-0735">Signal-anchor</keyword>
<dbReference type="GO" id="GO:0000139">
    <property type="term" value="C:Golgi membrane"/>
    <property type="evidence" value="ECO:0007669"/>
    <property type="project" value="UniProtKB-SubCell"/>
</dbReference>
<dbReference type="Gene3D" id="3.90.550.10">
    <property type="entry name" value="Spore Coat Polysaccharide Biosynthesis Protein SpsA, Chain A"/>
    <property type="match status" value="1"/>
</dbReference>
<feature type="transmembrane region" description="Helical" evidence="9">
    <location>
        <begin position="34"/>
        <end position="55"/>
    </location>
</feature>